<dbReference type="AlphaFoldDB" id="A0A381ZJP1"/>
<dbReference type="SUPFAM" id="SSF52402">
    <property type="entry name" value="Adenine nucleotide alpha hydrolases-like"/>
    <property type="match status" value="1"/>
</dbReference>
<dbReference type="EMBL" id="UINC01021467">
    <property type="protein sequence ID" value="SVA89062.1"/>
    <property type="molecule type" value="Genomic_DNA"/>
</dbReference>
<name>A0A381ZJP1_9ZZZZ</name>
<evidence type="ECO:0000313" key="2">
    <source>
        <dbReference type="EMBL" id="SVA89062.1"/>
    </source>
</evidence>
<reference evidence="2" key="1">
    <citation type="submission" date="2018-05" db="EMBL/GenBank/DDBJ databases">
        <authorList>
            <person name="Lanie J.A."/>
            <person name="Ng W.-L."/>
            <person name="Kazmierczak K.M."/>
            <person name="Andrzejewski T.M."/>
            <person name="Davidsen T.M."/>
            <person name="Wayne K.J."/>
            <person name="Tettelin H."/>
            <person name="Glass J.I."/>
            <person name="Rusch D."/>
            <person name="Podicherti R."/>
            <person name="Tsui H.-C.T."/>
            <person name="Winkler M.E."/>
        </authorList>
    </citation>
    <scope>NUCLEOTIDE SEQUENCE</scope>
</reference>
<dbReference type="Pfam" id="PF01902">
    <property type="entry name" value="Diphthami_syn_2"/>
    <property type="match status" value="2"/>
</dbReference>
<organism evidence="2">
    <name type="scientific">marine metagenome</name>
    <dbReference type="NCBI Taxonomy" id="408172"/>
    <lineage>
        <taxon>unclassified sequences</taxon>
        <taxon>metagenomes</taxon>
        <taxon>ecological metagenomes</taxon>
    </lineage>
</organism>
<gene>
    <name evidence="2" type="ORF">METZ01_LOCUS141916</name>
</gene>
<dbReference type="Gene3D" id="3.40.50.620">
    <property type="entry name" value="HUPs"/>
    <property type="match status" value="1"/>
</dbReference>
<dbReference type="InterPro" id="IPR002761">
    <property type="entry name" value="Diphthami_syn_dom"/>
</dbReference>
<feature type="domain" description="Diphthamide synthase" evidence="1">
    <location>
        <begin position="21"/>
        <end position="103"/>
    </location>
</feature>
<evidence type="ECO:0000259" key="1">
    <source>
        <dbReference type="Pfam" id="PF01902"/>
    </source>
</evidence>
<proteinExistence type="predicted"/>
<dbReference type="InterPro" id="IPR030662">
    <property type="entry name" value="DPH6/MJ0570"/>
</dbReference>
<dbReference type="PIRSF" id="PIRSF039123">
    <property type="entry name" value="Diphthamide_synthase"/>
    <property type="match status" value="1"/>
</dbReference>
<dbReference type="GO" id="GO:0017178">
    <property type="term" value="F:diphthine-ammonia ligase activity"/>
    <property type="evidence" value="ECO:0007669"/>
    <property type="project" value="TreeGrafter"/>
</dbReference>
<dbReference type="NCBIfam" id="TIGR00290">
    <property type="entry name" value="MJ0570_dom"/>
    <property type="match status" value="1"/>
</dbReference>
<dbReference type="PANTHER" id="PTHR12196">
    <property type="entry name" value="DOMAIN OF UNKNOWN FUNCTION 71 DUF71 -CONTAINING PROTEIN"/>
    <property type="match status" value="1"/>
</dbReference>
<dbReference type="CDD" id="cd01994">
    <property type="entry name" value="AANH_PF0828-like"/>
    <property type="match status" value="1"/>
</dbReference>
<feature type="domain" description="Diphthamide synthase" evidence="1">
    <location>
        <begin position="121"/>
        <end position="265"/>
    </location>
</feature>
<dbReference type="InterPro" id="IPR014729">
    <property type="entry name" value="Rossmann-like_a/b/a_fold"/>
</dbReference>
<dbReference type="PANTHER" id="PTHR12196:SF2">
    <property type="entry name" value="DIPHTHINE--AMMONIA LIGASE"/>
    <property type="match status" value="1"/>
</dbReference>
<protein>
    <recommendedName>
        <fullName evidence="1">Diphthamide synthase domain-containing protein</fullName>
    </recommendedName>
</protein>
<accession>A0A381ZJP1</accession>
<sequence length="271" mass="30191">MVGWSLAHRGILDDEAVRENMRVAILASAGKDSAYAAWWATMRGWEVECLVTVCVSGDDSMMFQLNGTAVAALQAASMGVPWLPVMSLGEEESEVLELEAALRGQSDIQSAFFESWPQTWDEPEQLEILMDVPDLDALVVGALRSDYQKTRIDRMCERLGIISYSPLWHHESIEHMHALVDHGFDAHIASVSTEGLDEDWLGRRVDDVSLAELEALAEKHRFNLDGEGGEFETIVLAAPHMHVRIECDAESLWDGTRGVWNIESAVLTPMR</sequence>
<dbReference type="Gene3D" id="3.90.1490.10">
    <property type="entry name" value="putative n-type atp pyrophosphatase, domain 2"/>
    <property type="match status" value="1"/>
</dbReference>
<dbReference type="GO" id="GO:0017183">
    <property type="term" value="P:protein histidyl modification to diphthamide"/>
    <property type="evidence" value="ECO:0007669"/>
    <property type="project" value="TreeGrafter"/>
</dbReference>